<dbReference type="EC" id="5.4.99.25" evidence="5"/>
<dbReference type="InterPro" id="IPR032819">
    <property type="entry name" value="TruB_C"/>
</dbReference>
<feature type="active site" description="Nucleophile" evidence="5">
    <location>
        <position position="39"/>
    </location>
</feature>
<dbReference type="AlphaFoldDB" id="A0A6N7XGS0"/>
<dbReference type="FunFam" id="3.30.2350.10:FF:000011">
    <property type="entry name" value="tRNA pseudouridine synthase B"/>
    <property type="match status" value="1"/>
</dbReference>
<accession>A0A6N7XGS0</accession>
<dbReference type="InterPro" id="IPR014780">
    <property type="entry name" value="tRNA_psdUridine_synth_TruB"/>
</dbReference>
<comment type="catalytic activity">
    <reaction evidence="1 5">
        <text>uridine(55) in tRNA = pseudouridine(55) in tRNA</text>
        <dbReference type="Rhea" id="RHEA:42532"/>
        <dbReference type="Rhea" id="RHEA-COMP:10101"/>
        <dbReference type="Rhea" id="RHEA-COMP:10102"/>
        <dbReference type="ChEBI" id="CHEBI:65314"/>
        <dbReference type="ChEBI" id="CHEBI:65315"/>
        <dbReference type="EC" id="5.4.99.25"/>
    </reaction>
</comment>
<dbReference type="GO" id="GO:1990481">
    <property type="term" value="P:mRNA pseudouridine synthesis"/>
    <property type="evidence" value="ECO:0007669"/>
    <property type="project" value="TreeGrafter"/>
</dbReference>
<comment type="caution">
    <text evidence="8">The sequence shown here is derived from an EMBL/GenBank/DDBJ whole genome shotgun (WGS) entry which is preliminary data.</text>
</comment>
<comment type="function">
    <text evidence="5">Responsible for synthesis of pseudouridine from uracil-55 in the psi GC loop of transfer RNAs.</text>
</comment>
<evidence type="ECO:0000313" key="9">
    <source>
        <dbReference type="Proteomes" id="UP000469424"/>
    </source>
</evidence>
<comment type="similarity">
    <text evidence="2 5">Belongs to the pseudouridine synthase TruB family. Type 1 subfamily.</text>
</comment>
<sequence>MENGILNINKPEGWTSQDVVAKLRGRLHIRRVGHTGTLDPMATGVLPVCFGKATRIIEYYDDDFKTYEAEMKLGMVTDTLDITGTVLETKPVDVSEDDVIQTIDSFRGWITQIPPKYSALKVNGKPLYKYAREGVEVEIKSRKIYVEDIQPVEVNLRENRILFRVTCSKGTYIRTICDDIGKKLGCGGTMTSLQRTQSGCFRVEDARTLPEILEMTDEELERCVIPMDETLVHLGRIELKSMESVPFYYNGREIDTGYVNVLASPAVPEAMQEESRLGDKYRVYDPEGKFLGISSLRENTLYPEKVIR</sequence>
<evidence type="ECO:0000313" key="8">
    <source>
        <dbReference type="EMBL" id="MST70418.1"/>
    </source>
</evidence>
<evidence type="ECO:0000259" key="6">
    <source>
        <dbReference type="Pfam" id="PF01509"/>
    </source>
</evidence>
<dbReference type="Pfam" id="PF16198">
    <property type="entry name" value="TruB_C_2"/>
    <property type="match status" value="1"/>
</dbReference>
<evidence type="ECO:0000259" key="7">
    <source>
        <dbReference type="Pfam" id="PF16198"/>
    </source>
</evidence>
<dbReference type="NCBIfam" id="TIGR00431">
    <property type="entry name" value="TruB"/>
    <property type="match status" value="1"/>
</dbReference>
<dbReference type="Gene3D" id="3.30.2350.10">
    <property type="entry name" value="Pseudouridine synthase"/>
    <property type="match status" value="1"/>
</dbReference>
<organism evidence="8 9">
    <name type="scientific">Mogibacterium kristiansenii</name>
    <dbReference type="NCBI Taxonomy" id="2606708"/>
    <lineage>
        <taxon>Bacteria</taxon>
        <taxon>Bacillati</taxon>
        <taxon>Bacillota</taxon>
        <taxon>Clostridia</taxon>
        <taxon>Peptostreptococcales</taxon>
        <taxon>Anaerovoracaceae</taxon>
        <taxon>Mogibacterium</taxon>
    </lineage>
</organism>
<keyword evidence="9" id="KW-1185">Reference proteome</keyword>
<keyword evidence="4 5" id="KW-0413">Isomerase</keyword>
<dbReference type="Proteomes" id="UP000469424">
    <property type="component" value="Unassembled WGS sequence"/>
</dbReference>
<reference evidence="8 9" key="1">
    <citation type="submission" date="2019-08" db="EMBL/GenBank/DDBJ databases">
        <title>In-depth cultivation of the pig gut microbiome towards novel bacterial diversity and tailored functional studies.</title>
        <authorList>
            <person name="Wylensek D."/>
            <person name="Hitch T.C.A."/>
            <person name="Clavel T."/>
        </authorList>
    </citation>
    <scope>NUCLEOTIDE SEQUENCE [LARGE SCALE GENOMIC DNA]</scope>
    <source>
        <strain evidence="8 9">WCA-MUC-591-APC-4B</strain>
    </source>
</reference>
<dbReference type="GO" id="GO:0031119">
    <property type="term" value="P:tRNA pseudouridine synthesis"/>
    <property type="evidence" value="ECO:0007669"/>
    <property type="project" value="UniProtKB-UniRule"/>
</dbReference>
<dbReference type="PANTHER" id="PTHR13767:SF2">
    <property type="entry name" value="PSEUDOURIDYLATE SYNTHASE TRUB1"/>
    <property type="match status" value="1"/>
</dbReference>
<evidence type="ECO:0000256" key="2">
    <source>
        <dbReference type="ARBA" id="ARBA00005642"/>
    </source>
</evidence>
<evidence type="ECO:0000256" key="4">
    <source>
        <dbReference type="ARBA" id="ARBA00023235"/>
    </source>
</evidence>
<dbReference type="Pfam" id="PF01509">
    <property type="entry name" value="TruB_N"/>
    <property type="match status" value="1"/>
</dbReference>
<keyword evidence="3 5" id="KW-0819">tRNA processing</keyword>
<proteinExistence type="inferred from homology"/>
<dbReference type="GO" id="GO:0003723">
    <property type="term" value="F:RNA binding"/>
    <property type="evidence" value="ECO:0007669"/>
    <property type="project" value="InterPro"/>
</dbReference>
<evidence type="ECO:0000256" key="3">
    <source>
        <dbReference type="ARBA" id="ARBA00022694"/>
    </source>
</evidence>
<dbReference type="PANTHER" id="PTHR13767">
    <property type="entry name" value="TRNA-PSEUDOURIDINE SYNTHASE"/>
    <property type="match status" value="1"/>
</dbReference>
<dbReference type="InterPro" id="IPR020103">
    <property type="entry name" value="PsdUridine_synth_cat_dom_sf"/>
</dbReference>
<dbReference type="InterPro" id="IPR002501">
    <property type="entry name" value="PsdUridine_synth_N"/>
</dbReference>
<dbReference type="EMBL" id="VUNA01000005">
    <property type="protein sequence ID" value="MST70418.1"/>
    <property type="molecule type" value="Genomic_DNA"/>
</dbReference>
<dbReference type="CDD" id="cd02573">
    <property type="entry name" value="PseudoU_synth_EcTruB"/>
    <property type="match status" value="1"/>
</dbReference>
<evidence type="ECO:0000256" key="5">
    <source>
        <dbReference type="HAMAP-Rule" id="MF_01080"/>
    </source>
</evidence>
<dbReference type="GO" id="GO:0160148">
    <property type="term" value="F:tRNA pseudouridine(55) synthase activity"/>
    <property type="evidence" value="ECO:0007669"/>
    <property type="project" value="UniProtKB-EC"/>
</dbReference>
<gene>
    <name evidence="5 8" type="primary">truB</name>
    <name evidence="8" type="ORF">FYJ65_03535</name>
</gene>
<protein>
    <recommendedName>
        <fullName evidence="5">tRNA pseudouridine synthase B</fullName>
        <ecNumber evidence="5">5.4.99.25</ecNumber>
    </recommendedName>
    <alternativeName>
        <fullName evidence="5">tRNA pseudouridine(55) synthase</fullName>
        <shortName evidence="5">Psi55 synthase</shortName>
    </alternativeName>
    <alternativeName>
        <fullName evidence="5">tRNA pseudouridylate synthase</fullName>
    </alternativeName>
    <alternativeName>
        <fullName evidence="5">tRNA-uridine isomerase</fullName>
    </alternativeName>
</protein>
<feature type="domain" description="Pseudouridine synthase II N-terminal" evidence="6">
    <location>
        <begin position="26"/>
        <end position="173"/>
    </location>
</feature>
<dbReference type="SUPFAM" id="SSF55120">
    <property type="entry name" value="Pseudouridine synthase"/>
    <property type="match status" value="1"/>
</dbReference>
<feature type="domain" description="tRNA pseudouridylate synthase B C-terminal" evidence="7">
    <location>
        <begin position="174"/>
        <end position="231"/>
    </location>
</feature>
<evidence type="ECO:0000256" key="1">
    <source>
        <dbReference type="ARBA" id="ARBA00000385"/>
    </source>
</evidence>
<name>A0A6N7XGS0_9FIRM</name>
<dbReference type="HAMAP" id="MF_01080">
    <property type="entry name" value="TruB_bact"/>
    <property type="match status" value="1"/>
</dbReference>